<dbReference type="AlphaFoldDB" id="A0A2R7Y701"/>
<evidence type="ECO:0000259" key="1">
    <source>
        <dbReference type="SMART" id="SM00849"/>
    </source>
</evidence>
<dbReference type="PANTHER" id="PTHR23240">
    <property type="entry name" value="DNA CROSS-LINK REPAIR PROTEIN PSO2/SNM1-RELATED"/>
    <property type="match status" value="1"/>
</dbReference>
<dbReference type="SUPFAM" id="SSF56281">
    <property type="entry name" value="Metallo-hydrolase/oxidoreductase"/>
    <property type="match status" value="1"/>
</dbReference>
<dbReference type="Gene3D" id="3.60.15.10">
    <property type="entry name" value="Ribonuclease Z/Hydroxyacylglutathione hydrolase-like"/>
    <property type="match status" value="1"/>
</dbReference>
<feature type="domain" description="Metallo-beta-lactamase" evidence="1">
    <location>
        <begin position="1"/>
        <end position="167"/>
    </location>
</feature>
<dbReference type="PANTHER" id="PTHR23240:SF6">
    <property type="entry name" value="DNA CROSS-LINK REPAIR 1A PROTEIN"/>
    <property type="match status" value="1"/>
</dbReference>
<dbReference type="SMART" id="SM00849">
    <property type="entry name" value="Lactamase_B"/>
    <property type="match status" value="1"/>
</dbReference>
<dbReference type="EMBL" id="NBVN01000002">
    <property type="protein sequence ID" value="PUA33315.1"/>
    <property type="molecule type" value="Genomic_DNA"/>
</dbReference>
<dbReference type="GO" id="GO:0035312">
    <property type="term" value="F:5'-3' DNA exonuclease activity"/>
    <property type="evidence" value="ECO:0007669"/>
    <property type="project" value="TreeGrafter"/>
</dbReference>
<dbReference type="GO" id="GO:0003684">
    <property type="term" value="F:damaged DNA binding"/>
    <property type="evidence" value="ECO:0007669"/>
    <property type="project" value="TreeGrafter"/>
</dbReference>
<protein>
    <recommendedName>
        <fullName evidence="1">Metallo-beta-lactamase domain-containing protein</fullName>
    </recommendedName>
</protein>
<dbReference type="GO" id="GO:0036297">
    <property type="term" value="P:interstrand cross-link repair"/>
    <property type="evidence" value="ECO:0007669"/>
    <property type="project" value="TreeGrafter"/>
</dbReference>
<reference evidence="2 3" key="1">
    <citation type="journal article" date="2018" name="Syst. Appl. Microbiol.">
        <title>A new symbiotic nanoarchaeote (Candidatus Nanoclepta minutus) and its host (Zestosphaera tikiterensis gen. nov., sp. nov.) from a New Zealand hot spring.</title>
        <authorList>
            <person name="St John E."/>
            <person name="Liu Y."/>
            <person name="Podar M."/>
            <person name="Stott M.B."/>
            <person name="Meneghin J."/>
            <person name="Chen Z."/>
            <person name="Lagutin K."/>
            <person name="Mitchell K."/>
            <person name="Reysenbach A.L."/>
        </authorList>
    </citation>
    <scope>NUCLEOTIDE SEQUENCE [LARGE SCALE GENOMIC DNA]</scope>
    <source>
        <strain evidence="2">NZ3</strain>
    </source>
</reference>
<accession>A0A2R7Y701</accession>
<gene>
    <name evidence="2" type="ORF">B7O98_02480</name>
</gene>
<dbReference type="InterPro" id="IPR001279">
    <property type="entry name" value="Metallo-B-lactamas"/>
</dbReference>
<dbReference type="InterPro" id="IPR036866">
    <property type="entry name" value="RibonucZ/Hydroxyglut_hydro"/>
</dbReference>
<comment type="caution">
    <text evidence="2">The sequence shown here is derived from an EMBL/GenBank/DDBJ whole genome shotgun (WGS) entry which is preliminary data.</text>
</comment>
<name>A0A2R7Y701_9CREN</name>
<dbReference type="Proteomes" id="UP000244093">
    <property type="component" value="Unassembled WGS sequence"/>
</dbReference>
<evidence type="ECO:0000313" key="3">
    <source>
        <dbReference type="Proteomes" id="UP000244093"/>
    </source>
</evidence>
<dbReference type="GO" id="GO:0006303">
    <property type="term" value="P:double-strand break repair via nonhomologous end joining"/>
    <property type="evidence" value="ECO:0007669"/>
    <property type="project" value="TreeGrafter"/>
</dbReference>
<evidence type="ECO:0000313" key="2">
    <source>
        <dbReference type="EMBL" id="PUA33315.1"/>
    </source>
</evidence>
<proteinExistence type="predicted"/>
<organism evidence="2 3">
    <name type="scientific">Zestosphaera tikiterensis</name>
    <dbReference type="NCBI Taxonomy" id="1973259"/>
    <lineage>
        <taxon>Archaea</taxon>
        <taxon>Thermoproteota</taxon>
        <taxon>Thermoprotei</taxon>
        <taxon>Desulfurococcales</taxon>
        <taxon>Desulfurococcaceae</taxon>
        <taxon>Zestosphaera</taxon>
    </lineage>
</organism>
<sequence length="332" mass="37603">MKPSIKINDHGGILIDADVVIDGHEDFLPRVVTHIHSDHIRGLENTLNNKQKIVSTPLTAEWLKAYGYKIPENSLISLRYGEKVELEGYSLLLDKAEHIPGSAQVILENLENGLRIVYPGDFKKVGKGTKVWESDILIIDAVYGNPAYVREFDDFIEMLLSDLVSELLARGSVHIYGYYGKIQEVMQLLRIYGIDAPFILSHKQFLLAKIAENHGMKFGEFFHVNSSEAQEIIKSNWYVYFTHASSYSRLNANSNVSHVMLSGWEFTKPYRDLGNNRYLVAFSDHADFRGLVEYVSSSKPQMLVVNNVRSSSGSLFAEYIKTKLNIKSVILP</sequence>